<organism evidence="1 2">
    <name type="scientific">Stenotrophomonas maltophilia</name>
    <name type="common">Pseudomonas maltophilia</name>
    <name type="synonym">Xanthomonas maltophilia</name>
    <dbReference type="NCBI Taxonomy" id="40324"/>
    <lineage>
        <taxon>Bacteria</taxon>
        <taxon>Pseudomonadati</taxon>
        <taxon>Pseudomonadota</taxon>
        <taxon>Gammaproteobacteria</taxon>
        <taxon>Lysobacterales</taxon>
        <taxon>Lysobacteraceae</taxon>
        <taxon>Stenotrophomonas</taxon>
        <taxon>Stenotrophomonas maltophilia group</taxon>
    </lineage>
</organism>
<dbReference type="EMBL" id="JZRZ01000013">
    <property type="protein sequence ID" value="KKD57460.1"/>
    <property type="molecule type" value="Genomic_DNA"/>
</dbReference>
<reference evidence="1 2" key="1">
    <citation type="submission" date="2015-03" db="EMBL/GenBank/DDBJ databases">
        <title>Draft genome of Stenotrophomonas maltophila isolated from urine specimen.</title>
        <authorList>
            <person name="Murugan N."/>
            <person name="Malathi J."/>
            <person name="Umashankar V."/>
            <person name="Madhavan H."/>
        </authorList>
    </citation>
    <scope>NUCLEOTIDE SEQUENCE [LARGE SCALE GENOMIC DNA]</scope>
    <source>
        <strain evidence="1 2">JMNMN1</strain>
    </source>
</reference>
<sequence>MVLTGWRLSVTTTTSAAKVAGLKTARAVGSATARPRVRQPGANLEEMLACRVPLKLIRAVVKREAEAAPTTMRIAHCPHTCLSRAHEKAEAEASAWISKPMPSL</sequence>
<dbReference type="Proteomes" id="UP000243478">
    <property type="component" value="Unassembled WGS sequence"/>
</dbReference>
<proteinExistence type="predicted"/>
<gene>
    <name evidence="1" type="ORF">VM57_06910</name>
</gene>
<evidence type="ECO:0000313" key="2">
    <source>
        <dbReference type="Proteomes" id="UP000243478"/>
    </source>
</evidence>
<accession>A0A0F5ZR32</accession>
<name>A0A0F5ZR32_STEMA</name>
<comment type="caution">
    <text evidence="1">The sequence shown here is derived from an EMBL/GenBank/DDBJ whole genome shotgun (WGS) entry which is preliminary data.</text>
</comment>
<dbReference type="PATRIC" id="fig|40324.63.peg.2596"/>
<dbReference type="AlphaFoldDB" id="A0A0F5ZR32"/>
<protein>
    <submittedName>
        <fullName evidence="1">Uncharacterized protein</fullName>
    </submittedName>
</protein>
<evidence type="ECO:0000313" key="1">
    <source>
        <dbReference type="EMBL" id="KKD57460.1"/>
    </source>
</evidence>